<evidence type="ECO:0000256" key="1">
    <source>
        <dbReference type="SAM" id="MobiDB-lite"/>
    </source>
</evidence>
<keyword evidence="4" id="KW-1185">Reference proteome</keyword>
<organism evidence="3 4">
    <name type="scientific">Flaviflexus ciconiae</name>
    <dbReference type="NCBI Taxonomy" id="2496867"/>
    <lineage>
        <taxon>Bacteria</taxon>
        <taxon>Bacillati</taxon>
        <taxon>Actinomycetota</taxon>
        <taxon>Actinomycetes</taxon>
        <taxon>Actinomycetales</taxon>
        <taxon>Actinomycetaceae</taxon>
        <taxon>Flaviflexus</taxon>
    </lineage>
</organism>
<reference evidence="3 4" key="1">
    <citation type="submission" date="2018-12" db="EMBL/GenBank/DDBJ databases">
        <title>Complete genome sequence of Flaviflexus sp. H23T48.</title>
        <authorList>
            <person name="Bae J.-W."/>
            <person name="Lee J.-Y."/>
        </authorList>
    </citation>
    <scope>NUCLEOTIDE SEQUENCE [LARGE SCALE GENOMIC DNA]</scope>
    <source>
        <strain evidence="3 4">H23T48</strain>
    </source>
</reference>
<dbReference type="InterPro" id="IPR015330">
    <property type="entry name" value="DNA_primase/pol_bifunc_N"/>
</dbReference>
<name>A0A3Q9G2W1_9ACTO</name>
<evidence type="ECO:0000313" key="4">
    <source>
        <dbReference type="Proteomes" id="UP000280344"/>
    </source>
</evidence>
<dbReference type="KEGG" id="flh:EJ997_10505"/>
<feature type="compositionally biased region" description="Polar residues" evidence="1">
    <location>
        <begin position="147"/>
        <end position="156"/>
    </location>
</feature>
<sequence>MEHKGEEHPVRGAHMSTISNLLTAGNIRGDYVALAVTYAGLLGWPVVPCRHVDMASGPAKSPYGGLRTATVDPGAIREAWEKHSRALIGVVPPSPHPVTGRPYTWLTASAPAPLPAGLENTLTPHRAPVRRRYRARRRRGDIGPDTSAMSTLSRGR</sequence>
<feature type="domain" description="DNA primase/polymerase bifunctional N-terminal" evidence="2">
    <location>
        <begin position="35"/>
        <end position="91"/>
    </location>
</feature>
<dbReference type="OrthoDB" id="3218228at2"/>
<proteinExistence type="predicted"/>
<dbReference type="EMBL" id="CP034593">
    <property type="protein sequence ID" value="AZQ77709.1"/>
    <property type="molecule type" value="Genomic_DNA"/>
</dbReference>
<gene>
    <name evidence="3" type="ORF">EJ997_10505</name>
</gene>
<dbReference type="AlphaFoldDB" id="A0A3Q9G2W1"/>
<dbReference type="Proteomes" id="UP000280344">
    <property type="component" value="Chromosome"/>
</dbReference>
<evidence type="ECO:0000313" key="3">
    <source>
        <dbReference type="EMBL" id="AZQ77709.1"/>
    </source>
</evidence>
<evidence type="ECO:0000259" key="2">
    <source>
        <dbReference type="Pfam" id="PF09250"/>
    </source>
</evidence>
<accession>A0A3Q9G2W1</accession>
<feature type="region of interest" description="Disordered" evidence="1">
    <location>
        <begin position="132"/>
        <end position="156"/>
    </location>
</feature>
<protein>
    <recommendedName>
        <fullName evidence="2">DNA primase/polymerase bifunctional N-terminal domain-containing protein</fullName>
    </recommendedName>
</protein>
<dbReference type="Pfam" id="PF09250">
    <property type="entry name" value="Prim-Pol"/>
    <property type="match status" value="1"/>
</dbReference>